<keyword evidence="10" id="KW-1185">Reference proteome</keyword>
<dbReference type="SUPFAM" id="SSF103473">
    <property type="entry name" value="MFS general substrate transporter"/>
    <property type="match status" value="1"/>
</dbReference>
<evidence type="ECO:0000256" key="3">
    <source>
        <dbReference type="ARBA" id="ARBA00022475"/>
    </source>
</evidence>
<evidence type="ECO:0000256" key="4">
    <source>
        <dbReference type="ARBA" id="ARBA00022692"/>
    </source>
</evidence>
<dbReference type="AlphaFoldDB" id="A0A5C6ENP3"/>
<evidence type="ECO:0000256" key="2">
    <source>
        <dbReference type="ARBA" id="ARBA00022448"/>
    </source>
</evidence>
<dbReference type="CDD" id="cd06173">
    <property type="entry name" value="MFS_MefA_like"/>
    <property type="match status" value="1"/>
</dbReference>
<dbReference type="GO" id="GO:0005886">
    <property type="term" value="C:plasma membrane"/>
    <property type="evidence" value="ECO:0007669"/>
    <property type="project" value="UniProtKB-SubCell"/>
</dbReference>
<organism evidence="9 10">
    <name type="scientific">Rubripirellula reticaptiva</name>
    <dbReference type="NCBI Taxonomy" id="2528013"/>
    <lineage>
        <taxon>Bacteria</taxon>
        <taxon>Pseudomonadati</taxon>
        <taxon>Planctomycetota</taxon>
        <taxon>Planctomycetia</taxon>
        <taxon>Pirellulales</taxon>
        <taxon>Pirellulaceae</taxon>
        <taxon>Rubripirellula</taxon>
    </lineage>
</organism>
<name>A0A5C6ENP3_9BACT</name>
<sequence>MHVSESAHGVVPHVETNINADAELNSEAAAESIDPSPWAPLAVPVFRAFWFASIVSNLGTWIHEIGAGWLMTNLDSSPEMVSAVRVAMALPMMMLAIPAGVLADRVDRRKLLILTQWCMLATTSTLAALTLAGIVTAWSLLALTFVLGLGMVLHVLTWQSTIPELVPRSQLARSIALGSISFNLARSVGPAVGGILIAIAGPWIAFAANAASFAAVLVLLTSWKRDVTESSNGLSYRKSLTEGIAYVRGQPAMRQTLVRLAMFVWPASALWSLLPLVARDRLGWDADGFGLLVTTIGAGAVAAAWLLHRMHLRLGTDWTVVAAVLVFAGGMLGMSLATEAIGALVSMFVMGSTWMITLTTLNSSAQMTLPNQFRARGMSCYMTVMAISMAGGSMTWGQIAGALSVSQAQTIAAATLCVTAASIVTQLKVKKTVS</sequence>
<gene>
    <name evidence="9" type="ORF">Poly59_29650</name>
</gene>
<comment type="subcellular location">
    <subcellularLocation>
        <location evidence="1">Cell membrane</location>
        <topology evidence="1">Multi-pass membrane protein</topology>
    </subcellularLocation>
</comment>
<evidence type="ECO:0000256" key="7">
    <source>
        <dbReference type="SAM" id="Phobius"/>
    </source>
</evidence>
<dbReference type="Pfam" id="PF05977">
    <property type="entry name" value="MFS_3"/>
    <property type="match status" value="1"/>
</dbReference>
<dbReference type="PROSITE" id="PS50850">
    <property type="entry name" value="MFS"/>
    <property type="match status" value="1"/>
</dbReference>
<dbReference type="OrthoDB" id="9775268at2"/>
<accession>A0A5C6ENP3</accession>
<evidence type="ECO:0000256" key="6">
    <source>
        <dbReference type="ARBA" id="ARBA00023136"/>
    </source>
</evidence>
<feature type="transmembrane region" description="Helical" evidence="7">
    <location>
        <begin position="138"/>
        <end position="158"/>
    </location>
</feature>
<dbReference type="InterPro" id="IPR036259">
    <property type="entry name" value="MFS_trans_sf"/>
</dbReference>
<dbReference type="Gene3D" id="1.20.1250.20">
    <property type="entry name" value="MFS general substrate transporter like domains"/>
    <property type="match status" value="1"/>
</dbReference>
<dbReference type="Proteomes" id="UP000317977">
    <property type="component" value="Unassembled WGS sequence"/>
</dbReference>
<dbReference type="PANTHER" id="PTHR23513">
    <property type="entry name" value="INTEGRAL MEMBRANE EFFLUX PROTEIN-RELATED"/>
    <property type="match status" value="1"/>
</dbReference>
<feature type="transmembrane region" description="Helical" evidence="7">
    <location>
        <begin position="195"/>
        <end position="220"/>
    </location>
</feature>
<feature type="transmembrane region" description="Helical" evidence="7">
    <location>
        <begin position="257"/>
        <end position="277"/>
    </location>
</feature>
<keyword evidence="5 7" id="KW-1133">Transmembrane helix</keyword>
<keyword evidence="4 7" id="KW-0812">Transmembrane</keyword>
<comment type="caution">
    <text evidence="9">The sequence shown here is derived from an EMBL/GenBank/DDBJ whole genome shotgun (WGS) entry which is preliminary data.</text>
</comment>
<feature type="transmembrane region" description="Helical" evidence="7">
    <location>
        <begin position="340"/>
        <end position="359"/>
    </location>
</feature>
<dbReference type="EMBL" id="SJPX01000003">
    <property type="protein sequence ID" value="TWU51373.1"/>
    <property type="molecule type" value="Genomic_DNA"/>
</dbReference>
<evidence type="ECO:0000313" key="10">
    <source>
        <dbReference type="Proteomes" id="UP000317977"/>
    </source>
</evidence>
<keyword evidence="2" id="KW-0813">Transport</keyword>
<reference evidence="9 10" key="1">
    <citation type="submission" date="2019-02" db="EMBL/GenBank/DDBJ databases">
        <title>Deep-cultivation of Planctomycetes and their phenomic and genomic characterization uncovers novel biology.</title>
        <authorList>
            <person name="Wiegand S."/>
            <person name="Jogler M."/>
            <person name="Boedeker C."/>
            <person name="Pinto D."/>
            <person name="Vollmers J."/>
            <person name="Rivas-Marin E."/>
            <person name="Kohn T."/>
            <person name="Peeters S.H."/>
            <person name="Heuer A."/>
            <person name="Rast P."/>
            <person name="Oberbeckmann S."/>
            <person name="Bunk B."/>
            <person name="Jeske O."/>
            <person name="Meyerdierks A."/>
            <person name="Storesund J.E."/>
            <person name="Kallscheuer N."/>
            <person name="Luecker S."/>
            <person name="Lage O.M."/>
            <person name="Pohl T."/>
            <person name="Merkel B.J."/>
            <person name="Hornburger P."/>
            <person name="Mueller R.-W."/>
            <person name="Bruemmer F."/>
            <person name="Labrenz M."/>
            <person name="Spormann A.M."/>
            <person name="Op Den Camp H."/>
            <person name="Overmann J."/>
            <person name="Amann R."/>
            <person name="Jetten M.S.M."/>
            <person name="Mascher T."/>
            <person name="Medema M.H."/>
            <person name="Devos D.P."/>
            <person name="Kaster A.-K."/>
            <person name="Ovreas L."/>
            <person name="Rohde M."/>
            <person name="Galperin M.Y."/>
            <person name="Jogler C."/>
        </authorList>
    </citation>
    <scope>NUCLEOTIDE SEQUENCE [LARGE SCALE GENOMIC DNA]</scope>
    <source>
        <strain evidence="9 10">Poly59</strain>
    </source>
</reference>
<dbReference type="InterPro" id="IPR020846">
    <property type="entry name" value="MFS_dom"/>
</dbReference>
<evidence type="ECO:0000259" key="8">
    <source>
        <dbReference type="PROSITE" id="PS50850"/>
    </source>
</evidence>
<feature type="domain" description="Major facilitator superfamily (MFS) profile" evidence="8">
    <location>
        <begin position="45"/>
        <end position="432"/>
    </location>
</feature>
<dbReference type="InterPro" id="IPR010290">
    <property type="entry name" value="TM_effector"/>
</dbReference>
<keyword evidence="3" id="KW-1003">Cell membrane</keyword>
<feature type="transmembrane region" description="Helical" evidence="7">
    <location>
        <begin position="380"/>
        <end position="399"/>
    </location>
</feature>
<feature type="transmembrane region" description="Helical" evidence="7">
    <location>
        <begin position="289"/>
        <end position="307"/>
    </location>
</feature>
<dbReference type="GO" id="GO:0022857">
    <property type="term" value="F:transmembrane transporter activity"/>
    <property type="evidence" value="ECO:0007669"/>
    <property type="project" value="InterPro"/>
</dbReference>
<evidence type="ECO:0000313" key="9">
    <source>
        <dbReference type="EMBL" id="TWU51373.1"/>
    </source>
</evidence>
<feature type="transmembrane region" description="Helical" evidence="7">
    <location>
        <begin position="83"/>
        <end position="104"/>
    </location>
</feature>
<keyword evidence="6 7" id="KW-0472">Membrane</keyword>
<proteinExistence type="predicted"/>
<evidence type="ECO:0000256" key="1">
    <source>
        <dbReference type="ARBA" id="ARBA00004651"/>
    </source>
</evidence>
<feature type="transmembrane region" description="Helical" evidence="7">
    <location>
        <begin position="411"/>
        <end position="429"/>
    </location>
</feature>
<protein>
    <submittedName>
        <fullName evidence="9">Enterobactin exporter EntS</fullName>
    </submittedName>
</protein>
<dbReference type="PANTHER" id="PTHR23513:SF11">
    <property type="entry name" value="STAPHYLOFERRIN A TRANSPORTER"/>
    <property type="match status" value="1"/>
</dbReference>
<evidence type="ECO:0000256" key="5">
    <source>
        <dbReference type="ARBA" id="ARBA00022989"/>
    </source>
</evidence>
<feature type="transmembrane region" description="Helical" evidence="7">
    <location>
        <begin position="111"/>
        <end position="132"/>
    </location>
</feature>
<feature type="transmembrane region" description="Helical" evidence="7">
    <location>
        <begin position="314"/>
        <end position="334"/>
    </location>
</feature>